<dbReference type="EMBL" id="FRYL01000005">
    <property type="protein sequence ID" value="SHO80350.1"/>
    <property type="molecule type" value="Genomic_DNA"/>
</dbReference>
<evidence type="ECO:0000313" key="1">
    <source>
        <dbReference type="EMBL" id="SHO80350.1"/>
    </source>
</evidence>
<name>A0A1W1EHM5_9ZZZZ</name>
<dbReference type="SUPFAM" id="SSF103647">
    <property type="entry name" value="TSP type-3 repeat"/>
    <property type="match status" value="1"/>
</dbReference>
<gene>
    <name evidence="1" type="ORF">MNB_SV-15-248</name>
</gene>
<sequence>MKIFILIITILINLYGYTDLDFDGVDDAIDKCPNTSFEDEVGEDGCPYNKHYRGKATILLSQKIDFFK</sequence>
<dbReference type="GO" id="GO:0005509">
    <property type="term" value="F:calcium ion binding"/>
    <property type="evidence" value="ECO:0007669"/>
    <property type="project" value="InterPro"/>
</dbReference>
<organism evidence="1">
    <name type="scientific">hydrothermal vent metagenome</name>
    <dbReference type="NCBI Taxonomy" id="652676"/>
    <lineage>
        <taxon>unclassified sequences</taxon>
        <taxon>metagenomes</taxon>
        <taxon>ecological metagenomes</taxon>
    </lineage>
</organism>
<accession>A0A1W1EHM5</accession>
<reference evidence="1" key="1">
    <citation type="submission" date="2016-10" db="EMBL/GenBank/DDBJ databases">
        <authorList>
            <person name="de Groot N.N."/>
        </authorList>
    </citation>
    <scope>NUCLEOTIDE SEQUENCE</scope>
</reference>
<proteinExistence type="predicted"/>
<protein>
    <submittedName>
        <fullName evidence="1">Uncharacterized protein</fullName>
    </submittedName>
</protein>
<dbReference type="InterPro" id="IPR028974">
    <property type="entry name" value="TSP_type-3_rpt"/>
</dbReference>
<dbReference type="AlphaFoldDB" id="A0A1W1EHM5"/>